<organism evidence="1 2">
    <name type="scientific">Paraburkholderia lycopersici</name>
    <dbReference type="NCBI Taxonomy" id="416944"/>
    <lineage>
        <taxon>Bacteria</taxon>
        <taxon>Pseudomonadati</taxon>
        <taxon>Pseudomonadota</taxon>
        <taxon>Betaproteobacteria</taxon>
        <taxon>Burkholderiales</taxon>
        <taxon>Burkholderiaceae</taxon>
        <taxon>Paraburkholderia</taxon>
    </lineage>
</organism>
<reference evidence="2" key="1">
    <citation type="submission" date="2016-09" db="EMBL/GenBank/DDBJ databases">
        <authorList>
            <person name="Varghese N."/>
            <person name="Submissions S."/>
        </authorList>
    </citation>
    <scope>NUCLEOTIDE SEQUENCE [LARGE SCALE GENOMIC DNA]</scope>
    <source>
        <strain evidence="2">TNe-862</strain>
    </source>
</reference>
<gene>
    <name evidence="1" type="ORF">SAMN05421548_1198</name>
</gene>
<dbReference type="Proteomes" id="UP000198908">
    <property type="component" value="Unassembled WGS sequence"/>
</dbReference>
<name>A0A1G6UGW5_9BURK</name>
<dbReference type="OrthoDB" id="9916441at2"/>
<proteinExistence type="predicted"/>
<accession>A0A1G6UGW5</accession>
<evidence type="ECO:0000313" key="1">
    <source>
        <dbReference type="EMBL" id="SDD40648.1"/>
    </source>
</evidence>
<dbReference type="AlphaFoldDB" id="A0A1G6UGW5"/>
<dbReference type="RefSeq" id="WP_143189297.1">
    <property type="nucleotide sequence ID" value="NZ_FMYQ01000019.1"/>
</dbReference>
<dbReference type="EMBL" id="FMYQ01000019">
    <property type="protein sequence ID" value="SDD40648.1"/>
    <property type="molecule type" value="Genomic_DNA"/>
</dbReference>
<protein>
    <submittedName>
        <fullName evidence="1">Uncharacterized protein</fullName>
    </submittedName>
</protein>
<keyword evidence="2" id="KW-1185">Reference proteome</keyword>
<evidence type="ECO:0000313" key="2">
    <source>
        <dbReference type="Proteomes" id="UP000198908"/>
    </source>
</evidence>
<sequence>MSIFSSWNKALVGKPWIRLDDAGTILAGGSPRSGAQRNMHFQADQDHWLSLVMDAVARSVISMTEHDGTRYVRQADLRRWCEASGTPWKVPHHPGEDEAPLVSTEQQAPSLLPDHERSGEDPDALDPREHITLLVLIAAAARAGKLDAGAIERASNELGVTLSRRTINKHLACIADAIDRRKDLSR</sequence>